<dbReference type="RefSeq" id="WP_204466441.1">
    <property type="nucleotide sequence ID" value="NZ_JAFBCV010000006.1"/>
</dbReference>
<name>A0ABS2SUA2_9BACI</name>
<sequence>MNGYVGIANAKSKRRLGGRVDVATRITFSRRRKIRMTPVDELKALRMNKKKLGQNSVTGVEQVDLTEQEVELELAFDIDQTDASVFGVKVACAEDGSE</sequence>
<dbReference type="Proteomes" id="UP001179280">
    <property type="component" value="Unassembled WGS sequence"/>
</dbReference>
<reference evidence="1" key="1">
    <citation type="submission" date="2021-01" db="EMBL/GenBank/DDBJ databases">
        <title>Genomic Encyclopedia of Type Strains, Phase IV (KMG-IV): sequencing the most valuable type-strain genomes for metagenomic binning, comparative biology and taxonomic classification.</title>
        <authorList>
            <person name="Goeker M."/>
        </authorList>
    </citation>
    <scope>NUCLEOTIDE SEQUENCE</scope>
    <source>
        <strain evidence="1">DSM 21943</strain>
    </source>
</reference>
<evidence type="ECO:0000313" key="1">
    <source>
        <dbReference type="EMBL" id="MBM7839119.1"/>
    </source>
</evidence>
<dbReference type="EMBL" id="JAFBCV010000006">
    <property type="protein sequence ID" value="MBM7839119.1"/>
    <property type="molecule type" value="Genomic_DNA"/>
</dbReference>
<evidence type="ECO:0000313" key="2">
    <source>
        <dbReference type="Proteomes" id="UP001179280"/>
    </source>
</evidence>
<protein>
    <submittedName>
        <fullName evidence="1">Sucrose-6-phosphate hydrolase SacC (GH32 family)</fullName>
    </submittedName>
</protein>
<proteinExistence type="predicted"/>
<keyword evidence="2" id="KW-1185">Reference proteome</keyword>
<organism evidence="1 2">
    <name type="scientific">Shouchella xiaoxiensis</name>
    <dbReference type="NCBI Taxonomy" id="766895"/>
    <lineage>
        <taxon>Bacteria</taxon>
        <taxon>Bacillati</taxon>
        <taxon>Bacillota</taxon>
        <taxon>Bacilli</taxon>
        <taxon>Bacillales</taxon>
        <taxon>Bacillaceae</taxon>
        <taxon>Shouchella</taxon>
    </lineage>
</organism>
<comment type="caution">
    <text evidence="1">The sequence shown here is derived from an EMBL/GenBank/DDBJ whole genome shotgun (WGS) entry which is preliminary data.</text>
</comment>
<dbReference type="GO" id="GO:0016787">
    <property type="term" value="F:hydrolase activity"/>
    <property type="evidence" value="ECO:0007669"/>
    <property type="project" value="UniProtKB-KW"/>
</dbReference>
<keyword evidence="1" id="KW-0378">Hydrolase</keyword>
<accession>A0ABS2SUA2</accession>
<gene>
    <name evidence="1" type="ORF">JOC54_002389</name>
</gene>